<dbReference type="InterPro" id="IPR050264">
    <property type="entry name" value="Bact_CCA-adding_enz_type3_sf"/>
</dbReference>
<dbReference type="Gene3D" id="1.10.3090.10">
    <property type="entry name" value="cca-adding enzyme, domain 2"/>
    <property type="match status" value="1"/>
</dbReference>
<keyword evidence="3" id="KW-0819">tRNA processing</keyword>
<dbReference type="Pfam" id="PF12627">
    <property type="entry name" value="PolyA_pol_RNAbd"/>
    <property type="match status" value="1"/>
</dbReference>
<evidence type="ECO:0000313" key="13">
    <source>
        <dbReference type="Proteomes" id="UP000051220"/>
    </source>
</evidence>
<dbReference type="AlphaFoldDB" id="A0A0R2X8D7"/>
<dbReference type="InterPro" id="IPR003607">
    <property type="entry name" value="HD/PDEase_dom"/>
</dbReference>
<dbReference type="EMBL" id="LIDN01000302">
    <property type="protein sequence ID" value="KRP32183.1"/>
    <property type="molecule type" value="Genomic_DNA"/>
</dbReference>
<keyword evidence="2 8" id="KW-0808">Transferase</keyword>
<dbReference type="InterPro" id="IPR006675">
    <property type="entry name" value="HDIG_dom"/>
</dbReference>
<keyword evidence="6" id="KW-0547">Nucleotide-binding</keyword>
<evidence type="ECO:0000259" key="9">
    <source>
        <dbReference type="Pfam" id="PF01743"/>
    </source>
</evidence>
<dbReference type="Gene3D" id="3.30.460.10">
    <property type="entry name" value="Beta Polymerase, domain 2"/>
    <property type="match status" value="1"/>
</dbReference>
<dbReference type="CDD" id="cd00077">
    <property type="entry name" value="HDc"/>
    <property type="match status" value="1"/>
</dbReference>
<comment type="cofactor">
    <cofactor evidence="1">
        <name>Mg(2+)</name>
        <dbReference type="ChEBI" id="CHEBI:18420"/>
    </cofactor>
</comment>
<accession>A0A0R2X8D7</accession>
<keyword evidence="7" id="KW-0460">Magnesium</keyword>
<evidence type="ECO:0000256" key="4">
    <source>
        <dbReference type="ARBA" id="ARBA00022695"/>
    </source>
</evidence>
<dbReference type="SUPFAM" id="SSF81891">
    <property type="entry name" value="Poly A polymerase C-terminal region-like"/>
    <property type="match status" value="1"/>
</dbReference>
<dbReference type="Proteomes" id="UP000051220">
    <property type="component" value="Unassembled WGS sequence"/>
</dbReference>
<dbReference type="PANTHER" id="PTHR46173:SF1">
    <property type="entry name" value="CCA TRNA NUCLEOTIDYLTRANSFERASE 1, MITOCHONDRIAL"/>
    <property type="match status" value="1"/>
</dbReference>
<keyword evidence="5" id="KW-0479">Metal-binding</keyword>
<dbReference type="InterPro" id="IPR002646">
    <property type="entry name" value="PolA_pol_head_dom"/>
</dbReference>
<evidence type="ECO:0000256" key="3">
    <source>
        <dbReference type="ARBA" id="ARBA00022694"/>
    </source>
</evidence>
<evidence type="ECO:0000256" key="8">
    <source>
        <dbReference type="RuleBase" id="RU003953"/>
    </source>
</evidence>
<feature type="domain" description="tRNA nucleotidyltransferase/poly(A) polymerase RNA and SrmB- binding" evidence="11">
    <location>
        <begin position="169"/>
        <end position="228"/>
    </location>
</feature>
<evidence type="ECO:0000256" key="1">
    <source>
        <dbReference type="ARBA" id="ARBA00001946"/>
    </source>
</evidence>
<dbReference type="PANTHER" id="PTHR46173">
    <property type="entry name" value="CCA TRNA NUCLEOTIDYLTRANSFERASE 1, MITOCHONDRIAL"/>
    <property type="match status" value="1"/>
</dbReference>
<keyword evidence="12" id="KW-0378">Hydrolase</keyword>
<dbReference type="InterPro" id="IPR006674">
    <property type="entry name" value="HD_domain"/>
</dbReference>
<evidence type="ECO:0000256" key="5">
    <source>
        <dbReference type="ARBA" id="ARBA00022723"/>
    </source>
</evidence>
<dbReference type="Pfam" id="PF01743">
    <property type="entry name" value="PolyA_pol"/>
    <property type="match status" value="1"/>
</dbReference>
<feature type="non-terminal residue" evidence="12">
    <location>
        <position position="328"/>
    </location>
</feature>
<dbReference type="InterPro" id="IPR032828">
    <property type="entry name" value="PolyA_RNA-bd"/>
</dbReference>
<keyword evidence="4" id="KW-0548">Nucleotidyltransferase</keyword>
<dbReference type="GO" id="GO:0046872">
    <property type="term" value="F:metal ion binding"/>
    <property type="evidence" value="ECO:0007669"/>
    <property type="project" value="UniProtKB-KW"/>
</dbReference>
<feature type="domain" description="Poly A polymerase head" evidence="9">
    <location>
        <begin position="24"/>
        <end position="142"/>
    </location>
</feature>
<dbReference type="GO" id="GO:0016779">
    <property type="term" value="F:nucleotidyltransferase activity"/>
    <property type="evidence" value="ECO:0007669"/>
    <property type="project" value="UniProtKB-KW"/>
</dbReference>
<evidence type="ECO:0000313" key="12">
    <source>
        <dbReference type="EMBL" id="KRP32183.1"/>
    </source>
</evidence>
<evidence type="ECO:0000256" key="2">
    <source>
        <dbReference type="ARBA" id="ARBA00022679"/>
    </source>
</evidence>
<comment type="similarity">
    <text evidence="8">Belongs to the tRNA nucleotidyltransferase/poly(A) polymerase family.</text>
</comment>
<dbReference type="NCBIfam" id="TIGR00277">
    <property type="entry name" value="HDIG"/>
    <property type="match status" value="1"/>
</dbReference>
<name>A0A0R2X8D7_9BACT</name>
<proteinExistence type="inferred from homology"/>
<comment type="caution">
    <text evidence="12">The sequence shown here is derived from an EMBL/GenBank/DDBJ whole genome shotgun (WGS) entry which is preliminary data.</text>
</comment>
<organism evidence="12 13">
    <name type="scientific">Verrucomicrobia subdivision 6 bacterium BACL9 MAG-120924-bin69</name>
    <dbReference type="NCBI Taxonomy" id="1655635"/>
    <lineage>
        <taxon>Bacteria</taxon>
        <taxon>Pseudomonadati</taxon>
        <taxon>Verrucomicrobiota</taxon>
        <taxon>Verrucomicrobiia</taxon>
        <taxon>Verrucomicrobiales</taxon>
        <taxon>Verrucomicrobia subdivision 6</taxon>
    </lineage>
</organism>
<dbReference type="GO" id="GO:0008033">
    <property type="term" value="P:tRNA processing"/>
    <property type="evidence" value="ECO:0007669"/>
    <property type="project" value="UniProtKB-KW"/>
</dbReference>
<dbReference type="GO" id="GO:0016787">
    <property type="term" value="F:hydrolase activity"/>
    <property type="evidence" value="ECO:0007669"/>
    <property type="project" value="UniProtKB-KW"/>
</dbReference>
<feature type="domain" description="HD" evidence="10">
    <location>
        <begin position="248"/>
        <end position="324"/>
    </location>
</feature>
<sequence>MIRHPAAEQIVQTLVQAGHSAVYAGGCVRDALLQRPYPDVDIATSATPDQVQSLFPKASDPQGKAFGVIRLRLEEHVFEIATYRVDGPYLDGRRPSSITFTTAEEDAKRRDFTVNGMFFDPLQNKLLDYVSGQADLSAKIIRAIGDPVARFTEDRLRLFRAIRFSVQLGFVIDPATWAAIGKLAPSSNVISPERVRDELIKIFTSPDPARGFDLLHQSGLLAVWIPELLEMHGCAQSPDFHPEGDVWVHTRLLLTHLKQPSTVLAFSALLHDIGKPRTAKTDPDGRIRFFGHEGVGARMAEEILRRLRFPNDDIHAISACIANHMAFK</sequence>
<keyword evidence="8" id="KW-0694">RNA-binding</keyword>
<dbReference type="SUPFAM" id="SSF81301">
    <property type="entry name" value="Nucleotidyltransferase"/>
    <property type="match status" value="1"/>
</dbReference>
<protein>
    <submittedName>
        <fullName evidence="12">Phosphohydrolase</fullName>
    </submittedName>
</protein>
<reference evidence="12 13" key="1">
    <citation type="submission" date="2015-10" db="EMBL/GenBank/DDBJ databases">
        <title>Metagenome-Assembled Genomes uncover a global brackish microbiome.</title>
        <authorList>
            <person name="Hugerth L.W."/>
            <person name="Larsson J."/>
            <person name="Alneberg J."/>
            <person name="Lindh M.V."/>
            <person name="Legrand C."/>
            <person name="Pinhassi J."/>
            <person name="Andersson A.F."/>
        </authorList>
    </citation>
    <scope>NUCLEOTIDE SEQUENCE [LARGE SCALE GENOMIC DNA]</scope>
    <source>
        <strain evidence="12">BACL9 MAG-120924-bin69</strain>
    </source>
</reference>
<dbReference type="Pfam" id="PF01966">
    <property type="entry name" value="HD"/>
    <property type="match status" value="1"/>
</dbReference>
<evidence type="ECO:0000256" key="6">
    <source>
        <dbReference type="ARBA" id="ARBA00022741"/>
    </source>
</evidence>
<dbReference type="InterPro" id="IPR043519">
    <property type="entry name" value="NT_sf"/>
</dbReference>
<dbReference type="GO" id="GO:0000049">
    <property type="term" value="F:tRNA binding"/>
    <property type="evidence" value="ECO:0007669"/>
    <property type="project" value="TreeGrafter"/>
</dbReference>
<evidence type="ECO:0000259" key="10">
    <source>
        <dbReference type="Pfam" id="PF01966"/>
    </source>
</evidence>
<evidence type="ECO:0000256" key="7">
    <source>
        <dbReference type="ARBA" id="ARBA00022842"/>
    </source>
</evidence>
<evidence type="ECO:0000259" key="11">
    <source>
        <dbReference type="Pfam" id="PF12627"/>
    </source>
</evidence>
<dbReference type="CDD" id="cd05398">
    <property type="entry name" value="NT_ClassII-CCAase"/>
    <property type="match status" value="1"/>
</dbReference>
<gene>
    <name evidence="12" type="ORF">ABS33_07025</name>
</gene>
<dbReference type="GO" id="GO:0000166">
    <property type="term" value="F:nucleotide binding"/>
    <property type="evidence" value="ECO:0007669"/>
    <property type="project" value="UniProtKB-KW"/>
</dbReference>